<dbReference type="GO" id="GO:0016197">
    <property type="term" value="P:endosomal transport"/>
    <property type="evidence" value="ECO:0007669"/>
    <property type="project" value="TreeGrafter"/>
</dbReference>
<dbReference type="PROSITE" id="PS50222">
    <property type="entry name" value="EF_HAND_2"/>
    <property type="match status" value="1"/>
</dbReference>
<evidence type="ECO:0000256" key="5">
    <source>
        <dbReference type="ARBA" id="ARBA00022490"/>
    </source>
</evidence>
<dbReference type="GO" id="GO:0006897">
    <property type="term" value="P:endocytosis"/>
    <property type="evidence" value="ECO:0007669"/>
    <property type="project" value="TreeGrafter"/>
</dbReference>
<dbReference type="GO" id="GO:0005886">
    <property type="term" value="C:plasma membrane"/>
    <property type="evidence" value="ECO:0007669"/>
    <property type="project" value="TreeGrafter"/>
</dbReference>
<evidence type="ECO:0000256" key="11">
    <source>
        <dbReference type="SAM" id="MobiDB-lite"/>
    </source>
</evidence>
<evidence type="ECO:0000256" key="3">
    <source>
        <dbReference type="ARBA" id="ARBA00004413"/>
    </source>
</evidence>
<dbReference type="PANTHER" id="PTHR11216:SF173">
    <property type="entry name" value="ACTIN CYTOSKELETON-REGULATORY COMPLEX PROTEIN PAN1"/>
    <property type="match status" value="1"/>
</dbReference>
<dbReference type="InterPro" id="IPR011992">
    <property type="entry name" value="EF-hand-dom_pair"/>
</dbReference>
<feature type="domain" description="EH" evidence="12">
    <location>
        <begin position="19"/>
        <end position="97"/>
    </location>
</feature>
<evidence type="ECO:0000256" key="9">
    <source>
        <dbReference type="ARBA" id="ARBA00023136"/>
    </source>
</evidence>
<evidence type="ECO:0000256" key="4">
    <source>
        <dbReference type="ARBA" id="ARBA00009351"/>
    </source>
</evidence>
<proteinExistence type="inferred from homology"/>
<evidence type="ECO:0000259" key="13">
    <source>
        <dbReference type="PROSITE" id="PS50222"/>
    </source>
</evidence>
<evidence type="ECO:0000256" key="2">
    <source>
        <dbReference type="ARBA" id="ARBA00004134"/>
    </source>
</evidence>
<accession>A0AAD5SAI3</accession>
<comment type="caution">
    <text evidence="14">The sequence shown here is derived from an EMBL/GenBank/DDBJ whole genome shotgun (WGS) entry which is preliminary data.</text>
</comment>
<dbReference type="InterPro" id="IPR002048">
    <property type="entry name" value="EF_hand_dom"/>
</dbReference>
<dbReference type="GO" id="GO:0005768">
    <property type="term" value="C:endosome"/>
    <property type="evidence" value="ECO:0007669"/>
    <property type="project" value="UniProtKB-SubCell"/>
</dbReference>
<dbReference type="CDD" id="cd00052">
    <property type="entry name" value="EH"/>
    <property type="match status" value="2"/>
</dbReference>
<dbReference type="Gene3D" id="1.10.238.10">
    <property type="entry name" value="EF-hand"/>
    <property type="match status" value="2"/>
</dbReference>
<dbReference type="Proteomes" id="UP001212841">
    <property type="component" value="Unassembled WGS sequence"/>
</dbReference>
<keyword evidence="8" id="KW-0175">Coiled coil</keyword>
<comment type="similarity">
    <text evidence="4">Belongs to the PAN1 family.</text>
</comment>
<protein>
    <submittedName>
        <fullName evidence="14">Actin organization and endocytosis protein</fullName>
    </submittedName>
</protein>
<keyword evidence="7" id="KW-0677">Repeat</keyword>
<feature type="domain" description="EF-hand" evidence="13">
    <location>
        <begin position="226"/>
        <end position="261"/>
    </location>
</feature>
<organism evidence="14 15">
    <name type="scientific">Rhizophlyctis rosea</name>
    <dbReference type="NCBI Taxonomy" id="64517"/>
    <lineage>
        <taxon>Eukaryota</taxon>
        <taxon>Fungi</taxon>
        <taxon>Fungi incertae sedis</taxon>
        <taxon>Chytridiomycota</taxon>
        <taxon>Chytridiomycota incertae sedis</taxon>
        <taxon>Chytridiomycetes</taxon>
        <taxon>Rhizophlyctidales</taxon>
        <taxon>Rhizophlyctidaceae</taxon>
        <taxon>Rhizophlyctis</taxon>
    </lineage>
</organism>
<evidence type="ECO:0000313" key="15">
    <source>
        <dbReference type="Proteomes" id="UP001212841"/>
    </source>
</evidence>
<gene>
    <name evidence="14" type="primary">PAN1</name>
    <name evidence="14" type="ORF">HK097_010044</name>
</gene>
<dbReference type="SMART" id="SM00027">
    <property type="entry name" value="EH"/>
    <property type="match status" value="2"/>
</dbReference>
<evidence type="ECO:0000256" key="7">
    <source>
        <dbReference type="ARBA" id="ARBA00022737"/>
    </source>
</evidence>
<dbReference type="SUPFAM" id="SSF90257">
    <property type="entry name" value="Myosin rod fragments"/>
    <property type="match status" value="1"/>
</dbReference>
<dbReference type="PANTHER" id="PTHR11216">
    <property type="entry name" value="EH DOMAIN"/>
    <property type="match status" value="1"/>
</dbReference>
<evidence type="ECO:0000256" key="1">
    <source>
        <dbReference type="ARBA" id="ARBA00004125"/>
    </source>
</evidence>
<evidence type="ECO:0000313" key="14">
    <source>
        <dbReference type="EMBL" id="KAJ3048965.1"/>
    </source>
</evidence>
<dbReference type="GO" id="GO:0005509">
    <property type="term" value="F:calcium ion binding"/>
    <property type="evidence" value="ECO:0007669"/>
    <property type="project" value="InterPro"/>
</dbReference>
<keyword evidence="5" id="KW-0963">Cytoplasm</keyword>
<dbReference type="AlphaFoldDB" id="A0AAD5SAI3"/>
<evidence type="ECO:0000256" key="10">
    <source>
        <dbReference type="ARBA" id="ARBA00023212"/>
    </source>
</evidence>
<keyword evidence="9" id="KW-0472">Membrane</keyword>
<dbReference type="Gene3D" id="1.10.287.1490">
    <property type="match status" value="1"/>
</dbReference>
<evidence type="ECO:0000256" key="6">
    <source>
        <dbReference type="ARBA" id="ARBA00022583"/>
    </source>
</evidence>
<name>A0AAD5SAI3_9FUNG</name>
<feature type="domain" description="EH" evidence="12">
    <location>
        <begin position="193"/>
        <end position="282"/>
    </location>
</feature>
<reference evidence="14" key="1">
    <citation type="submission" date="2020-05" db="EMBL/GenBank/DDBJ databases">
        <title>Phylogenomic resolution of chytrid fungi.</title>
        <authorList>
            <person name="Stajich J.E."/>
            <person name="Amses K."/>
            <person name="Simmons R."/>
            <person name="Seto K."/>
            <person name="Myers J."/>
            <person name="Bonds A."/>
            <person name="Quandt C.A."/>
            <person name="Barry K."/>
            <person name="Liu P."/>
            <person name="Grigoriev I."/>
            <person name="Longcore J.E."/>
            <person name="James T.Y."/>
        </authorList>
    </citation>
    <scope>NUCLEOTIDE SEQUENCE</scope>
    <source>
        <strain evidence="14">JEL0318</strain>
    </source>
</reference>
<feature type="region of interest" description="Disordered" evidence="11">
    <location>
        <begin position="165"/>
        <end position="184"/>
    </location>
</feature>
<dbReference type="EMBL" id="JADGJD010000712">
    <property type="protein sequence ID" value="KAJ3048965.1"/>
    <property type="molecule type" value="Genomic_DNA"/>
</dbReference>
<evidence type="ECO:0000259" key="12">
    <source>
        <dbReference type="PROSITE" id="PS50031"/>
    </source>
</evidence>
<comment type="subcellular location">
    <subcellularLocation>
        <location evidence="3">Cell membrane</location>
        <topology evidence="3">Peripheral membrane protein</topology>
        <orientation evidence="3">Cytoplasmic side</orientation>
    </subcellularLocation>
    <subcellularLocation>
        <location evidence="2">Cytoplasm</location>
        <location evidence="2">Cytoskeleton</location>
        <location evidence="2">Actin patch</location>
    </subcellularLocation>
    <subcellularLocation>
        <location evidence="1">Endosome membrane</location>
        <topology evidence="1">Peripheral membrane protein</topology>
        <orientation evidence="1">Cytoplasmic side</orientation>
    </subcellularLocation>
</comment>
<dbReference type="SUPFAM" id="SSF47473">
    <property type="entry name" value="EF-hand"/>
    <property type="match status" value="2"/>
</dbReference>
<dbReference type="PROSITE" id="PS50031">
    <property type="entry name" value="EH"/>
    <property type="match status" value="2"/>
</dbReference>
<feature type="region of interest" description="Disordered" evidence="11">
    <location>
        <begin position="331"/>
        <end position="352"/>
    </location>
</feature>
<feature type="compositionally biased region" description="Basic and acidic residues" evidence="11">
    <location>
        <begin position="343"/>
        <end position="352"/>
    </location>
</feature>
<dbReference type="GO" id="GO:0030479">
    <property type="term" value="C:actin cortical patch"/>
    <property type="evidence" value="ECO:0007669"/>
    <property type="project" value="UniProtKB-SubCell"/>
</dbReference>
<dbReference type="InterPro" id="IPR000261">
    <property type="entry name" value="EH_dom"/>
</dbReference>
<dbReference type="Pfam" id="PF12763">
    <property type="entry name" value="EH"/>
    <property type="match status" value="2"/>
</dbReference>
<evidence type="ECO:0000256" key="8">
    <source>
        <dbReference type="ARBA" id="ARBA00023054"/>
    </source>
</evidence>
<keyword evidence="15" id="KW-1185">Reference proteome</keyword>
<keyword evidence="6" id="KW-0254">Endocytosis</keyword>
<keyword evidence="10" id="KW-0206">Cytoskeleton</keyword>
<sequence length="556" mass="60197">MAYQQGYGYVTLPFIEQSDLVSYYDYFKQGNPVQGHLSADAAGGILRLSGLPDPVLAKIWSLSALSNGQSLTYPEFCLSMYLAKLARTGTSPPTELPYLVRDQVLASNAAVARFGSSPYSNTASPMVPVLSGNANTNMSRSSSFQTPAGVTVVDGFAGPMVVQHSGQGGAVGQRQQVPRSSQGNRGWAIDAAEKSQYDSIFKVWDPTNSGFINGDRAREIFMQSGLQDNILAHIWNLADTHKHGKLNPDEFAVAMHLVYKKLNGFDLPQTLPQELIPPSTRDLDALTSLAKTQLLGDIQHKKQTGGGLGSRTVSPFGSTSNLMDPLGTFGASPRGSVSSTNVHQERQEQERKRKELAAEVEARKKEIAALKEAASNANRSATELQKEIDRLGREVREAQGDVGHTVTTQNSVEDQIAGRGGDTGRTERDARDVEREIRKLLSECRGLEDRWADGRKEVAKKRDIKNGGTGVVGSGSGSVPVQENAQSKAAALLAASSAPVGGLDGEVNKIEEERRRRCKELDDVEGRVGVGHGLVGALLERWREELVVVYEWKAGW</sequence>